<organism evidence="1 2">
    <name type="scientific">Romboutsia lituseburensis DSM 797</name>
    <dbReference type="NCBI Taxonomy" id="1121325"/>
    <lineage>
        <taxon>Bacteria</taxon>
        <taxon>Bacillati</taxon>
        <taxon>Bacillota</taxon>
        <taxon>Clostridia</taxon>
        <taxon>Peptostreptococcales</taxon>
        <taxon>Peptostreptococcaceae</taxon>
        <taxon>Romboutsia</taxon>
    </lineage>
</organism>
<protein>
    <submittedName>
        <fullName evidence="1">The BURPS668_1122 family of deaminases</fullName>
    </submittedName>
</protein>
<dbReference type="AlphaFoldDB" id="A0A1G9S028"/>
<keyword evidence="2" id="KW-1185">Reference proteome</keyword>
<evidence type="ECO:0000313" key="2">
    <source>
        <dbReference type="Proteomes" id="UP000199068"/>
    </source>
</evidence>
<sequence>MTEICNKSNNRKKQRLKINNINDFKDALRKEGYKEINLEDTKFKENIAKTFNIDNSVIDIMYDSIGNNEITYRANTVKDFIEYMSNIKSFQNEHIKLSKKIKKISKLNISRVEYERVTSTQDNVDHMLNDIEKIKNTVSKRISPKDIYRLEKLEKKLDKDYIYTKDIELLKKMIGTGSKNTSEVYNHDTKTKTISIEIPDEMNYEYIPAKLGSIEYHHHIKNNIPRMKRLRRNIHKYMIVNEDDDKIFNINQTKTLQDTINIAIAIYDNKEFKAISGSNDVVEFCTAPKDEDANFKSSKVNKLGKLGIGYNRVNDSEKKIFEEIHNQIESGLVKDHGDLTLYSKWEPCPSCYHVISQFCEKHKNINVQVKYSKEYGE</sequence>
<accession>A0A1G9S028</accession>
<name>A0A1G9S028_9FIRM</name>
<dbReference type="Proteomes" id="UP000199068">
    <property type="component" value="Unassembled WGS sequence"/>
</dbReference>
<dbReference type="Pfam" id="PF14424">
    <property type="entry name" value="Toxin-deaminase"/>
    <property type="match status" value="1"/>
</dbReference>
<proteinExistence type="predicted"/>
<gene>
    <name evidence="1" type="ORF">SAMN04515677_10810</name>
</gene>
<dbReference type="RefSeq" id="WP_092727135.1">
    <property type="nucleotide sequence ID" value="NZ_FNGW01000008.1"/>
</dbReference>
<dbReference type="Gene3D" id="3.40.140.10">
    <property type="entry name" value="Cytidine Deaminase, domain 2"/>
    <property type="match status" value="1"/>
</dbReference>
<evidence type="ECO:0000313" key="1">
    <source>
        <dbReference type="EMBL" id="SDM28105.1"/>
    </source>
</evidence>
<dbReference type="InterPro" id="IPR032721">
    <property type="entry name" value="Toxin-deaminase"/>
</dbReference>
<reference evidence="1 2" key="1">
    <citation type="submission" date="2016-10" db="EMBL/GenBank/DDBJ databases">
        <authorList>
            <person name="de Groot N.N."/>
        </authorList>
    </citation>
    <scope>NUCLEOTIDE SEQUENCE [LARGE SCALE GENOMIC DNA]</scope>
    <source>
        <strain evidence="1 2">DSM 797</strain>
    </source>
</reference>
<dbReference type="STRING" id="1121325.SAMN04515677_10810"/>
<dbReference type="EMBL" id="FNGW01000008">
    <property type="protein sequence ID" value="SDM28105.1"/>
    <property type="molecule type" value="Genomic_DNA"/>
</dbReference>